<protein>
    <submittedName>
        <fullName evidence="2">Uncharacterized protein</fullName>
    </submittedName>
</protein>
<dbReference type="AlphaFoldDB" id="A0A0F9HNW3"/>
<comment type="caution">
    <text evidence="2">The sequence shown here is derived from an EMBL/GenBank/DDBJ whole genome shotgun (WGS) entry which is preliminary data.</text>
</comment>
<evidence type="ECO:0000256" key="1">
    <source>
        <dbReference type="SAM" id="Coils"/>
    </source>
</evidence>
<name>A0A0F9HNW3_9ZZZZ</name>
<proteinExistence type="predicted"/>
<organism evidence="2">
    <name type="scientific">marine sediment metagenome</name>
    <dbReference type="NCBI Taxonomy" id="412755"/>
    <lineage>
        <taxon>unclassified sequences</taxon>
        <taxon>metagenomes</taxon>
        <taxon>ecological metagenomes</taxon>
    </lineage>
</organism>
<accession>A0A0F9HNW3</accession>
<keyword evidence="1" id="KW-0175">Coiled coil</keyword>
<dbReference type="EMBL" id="LAZR01016337">
    <property type="protein sequence ID" value="KKM04942.1"/>
    <property type="molecule type" value="Genomic_DNA"/>
</dbReference>
<sequence length="52" mass="6079">MADRARQIMNLLGDAEEALAIWTKIKKELTEEYEKIDEALDKDGRDRSKIEQ</sequence>
<gene>
    <name evidence="2" type="ORF">LCGC14_1759170</name>
</gene>
<evidence type="ECO:0000313" key="2">
    <source>
        <dbReference type="EMBL" id="KKM04942.1"/>
    </source>
</evidence>
<reference evidence="2" key="1">
    <citation type="journal article" date="2015" name="Nature">
        <title>Complex archaea that bridge the gap between prokaryotes and eukaryotes.</title>
        <authorList>
            <person name="Spang A."/>
            <person name="Saw J.H."/>
            <person name="Jorgensen S.L."/>
            <person name="Zaremba-Niedzwiedzka K."/>
            <person name="Martijn J."/>
            <person name="Lind A.E."/>
            <person name="van Eijk R."/>
            <person name="Schleper C."/>
            <person name="Guy L."/>
            <person name="Ettema T.J."/>
        </authorList>
    </citation>
    <scope>NUCLEOTIDE SEQUENCE</scope>
</reference>
<feature type="coiled-coil region" evidence="1">
    <location>
        <begin position="12"/>
        <end position="46"/>
    </location>
</feature>